<protein>
    <submittedName>
        <fullName evidence="1">Uncharacterized protein</fullName>
    </submittedName>
</protein>
<keyword evidence="2" id="KW-1185">Reference proteome</keyword>
<dbReference type="Proteomes" id="UP000246316">
    <property type="component" value="Segment"/>
</dbReference>
<sequence>MADIIPVNTSLPQIQEGGAVSQSFSAQLAANETLVDLKITKYESTDGIIVGDTSFSGTYNSVFSFEAGALKYRQGDELKTASSWDELPADSDLYEWIAPRSLKRTFSYTVVMTYNITTETSTGESGGTSTTVQEQTITKTYTQLVYGNWNKWADKLRAHVYARG</sequence>
<reference evidence="1" key="1">
    <citation type="submission" date="2018-03" db="EMBL/GenBank/DDBJ databases">
        <title>Phage therapy in agriculture - a green tech approach to combat plant pathogenic bacteria.</title>
        <authorList>
            <person name="Carstens A.B."/>
            <person name="Djurhuus A.M."/>
            <person name="Hansen L.H."/>
        </authorList>
    </citation>
    <scope>NUCLEOTIDE SEQUENCE [LARGE SCALE GENOMIC DNA]</scope>
</reference>
<dbReference type="KEGG" id="vg:65112733"/>
<evidence type="ECO:0000313" key="2">
    <source>
        <dbReference type="Proteomes" id="UP000246316"/>
    </source>
</evidence>
<proteinExistence type="predicted"/>
<accession>A0A2S1GLP0</accession>
<dbReference type="GeneID" id="65112733"/>
<organism evidence="1 2">
    <name type="scientific">Erwinia phage Cronus</name>
    <dbReference type="NCBI Taxonomy" id="2163633"/>
    <lineage>
        <taxon>Viruses</taxon>
        <taxon>Duplodnaviria</taxon>
        <taxon>Heunggongvirae</taxon>
        <taxon>Uroviricota</taxon>
        <taxon>Caudoviricetes</taxon>
        <taxon>Pantevenvirales</taxon>
        <taxon>Straboviridae</taxon>
        <taxon>Tevenvirinae</taxon>
        <taxon>Risoevirus</taxon>
        <taxon>Risoevirus cronus</taxon>
        <taxon>Roskildevirus cronus</taxon>
    </lineage>
</organism>
<dbReference type="EMBL" id="MH059636">
    <property type="protein sequence ID" value="AWD90300.1"/>
    <property type="molecule type" value="Genomic_DNA"/>
</dbReference>
<evidence type="ECO:0000313" key="1">
    <source>
        <dbReference type="EMBL" id="AWD90300.1"/>
    </source>
</evidence>
<name>A0A2S1GLP0_9CAUD</name>
<dbReference type="RefSeq" id="YP_010095099.1">
    <property type="nucleotide sequence ID" value="NC_055743.1"/>
</dbReference>